<evidence type="ECO:0000256" key="1">
    <source>
        <dbReference type="SAM" id="MobiDB-lite"/>
    </source>
</evidence>
<dbReference type="EMBL" id="WBVM01000002">
    <property type="protein sequence ID" value="KAB2809415.1"/>
    <property type="molecule type" value="Genomic_DNA"/>
</dbReference>
<feature type="compositionally biased region" description="Pro residues" evidence="1">
    <location>
        <begin position="211"/>
        <end position="261"/>
    </location>
</feature>
<evidence type="ECO:0000313" key="2">
    <source>
        <dbReference type="EMBL" id="KAB2809415.1"/>
    </source>
</evidence>
<comment type="caution">
    <text evidence="2">The sequence shown here is derived from an EMBL/GenBank/DDBJ whole genome shotgun (WGS) entry which is preliminary data.</text>
</comment>
<organism evidence="2 3">
    <name type="scientific">Nocardioides simplex</name>
    <name type="common">Arthrobacter simplex</name>
    <dbReference type="NCBI Taxonomy" id="2045"/>
    <lineage>
        <taxon>Bacteria</taxon>
        <taxon>Bacillati</taxon>
        <taxon>Actinomycetota</taxon>
        <taxon>Actinomycetes</taxon>
        <taxon>Propionibacteriales</taxon>
        <taxon>Nocardioidaceae</taxon>
        <taxon>Pimelobacter</taxon>
    </lineage>
</organism>
<feature type="region of interest" description="Disordered" evidence="1">
    <location>
        <begin position="102"/>
        <end position="126"/>
    </location>
</feature>
<evidence type="ECO:0000313" key="3">
    <source>
        <dbReference type="Proteomes" id="UP000449906"/>
    </source>
</evidence>
<dbReference type="AlphaFoldDB" id="A0A7J5DVX8"/>
<name>A0A7J5DVX8_NOCSI</name>
<feature type="compositionally biased region" description="Gly residues" evidence="1">
    <location>
        <begin position="328"/>
        <end position="341"/>
    </location>
</feature>
<feature type="compositionally biased region" description="Gly residues" evidence="1">
    <location>
        <begin position="266"/>
        <end position="280"/>
    </location>
</feature>
<feature type="compositionally biased region" description="Gly residues" evidence="1">
    <location>
        <begin position="351"/>
        <end position="386"/>
    </location>
</feature>
<protein>
    <submittedName>
        <fullName evidence="2">Uncharacterized protein</fullName>
    </submittedName>
</protein>
<feature type="compositionally biased region" description="Basic and acidic residues" evidence="1">
    <location>
        <begin position="387"/>
        <end position="404"/>
    </location>
</feature>
<reference evidence="2 3" key="1">
    <citation type="submission" date="2019-09" db="EMBL/GenBank/DDBJ databases">
        <title>Pimelobacter sp. isolated from Paulinella.</title>
        <authorList>
            <person name="Jeong S.E."/>
        </authorList>
    </citation>
    <scope>NUCLEOTIDE SEQUENCE [LARGE SCALE GENOMIC DNA]</scope>
    <source>
        <strain evidence="2 3">Pch-N</strain>
    </source>
</reference>
<feature type="compositionally biased region" description="Acidic residues" evidence="1">
    <location>
        <begin position="405"/>
        <end position="415"/>
    </location>
</feature>
<feature type="compositionally biased region" description="Low complexity" evidence="1">
    <location>
        <begin position="102"/>
        <end position="113"/>
    </location>
</feature>
<feature type="compositionally biased region" description="Basic and acidic residues" evidence="1">
    <location>
        <begin position="176"/>
        <end position="188"/>
    </location>
</feature>
<accession>A0A7J5DVX8</accession>
<gene>
    <name evidence="2" type="ORF">F9L07_20515</name>
</gene>
<feature type="region of interest" description="Disordered" evidence="1">
    <location>
        <begin position="176"/>
        <end position="280"/>
    </location>
</feature>
<feature type="region of interest" description="Disordered" evidence="1">
    <location>
        <begin position="319"/>
        <end position="422"/>
    </location>
</feature>
<dbReference type="RefSeq" id="WP_151581606.1">
    <property type="nucleotide sequence ID" value="NZ_JBIWND010000007.1"/>
</dbReference>
<sequence>MTGQHIADLKHRTTGMDEAAIDDVDISRDAWGKGATALENVARALLLAAPEIRKGFGAGSTIGQDAHDAFDQAATRISARQKDLEDAQQALEKVIPAMTAARAAAAGAPGTSPGDPPPFPTPAGTDDAAEIQALKIHARQMETYNNQVSAYAGADEDARKKVQELKDRYREAADVFQRIHGEPEDKTPNKPGRPDPGGSGGVPPIGRPSNPYVPPPVHPTIPVTPPPVVEHPPPTIQHPPVPPVGPVHPPELPTGYPPSDPVGPHVPGGPGGPGGSGGGGGVGPAVLGGAVGAGVFGAPGIVNGIRGLLNGRGLSGSGGTIGATSRTGGPGSLTRGGGAGAPGSQVNRAGGARGAGGGRGGAAGGAGGRGGQGSRGRGGAAAGAGGRRGDRKRDDEKGQERDLFDDGQDWLDDEGAAPGVLD</sequence>
<dbReference type="Proteomes" id="UP000449906">
    <property type="component" value="Unassembled WGS sequence"/>
</dbReference>
<proteinExistence type="predicted"/>